<keyword evidence="3" id="KW-0813">Transport</keyword>
<reference evidence="9" key="1">
    <citation type="submission" date="2017-10" db="EMBL/GenBank/DDBJ databases">
        <title>Rapid genome shrinkage in a self-fertile nematode reveals novel sperm competition proteins.</title>
        <authorList>
            <person name="Yin D."/>
            <person name="Schwarz E.M."/>
            <person name="Thomas C.G."/>
            <person name="Felde R.L."/>
            <person name="Korf I.F."/>
            <person name="Cutter A.D."/>
            <person name="Schartner C.M."/>
            <person name="Ralston E.J."/>
            <person name="Meyer B.J."/>
            <person name="Haag E.S."/>
        </authorList>
    </citation>
    <scope>NUCLEOTIDE SEQUENCE [LARGE SCALE GENOMIC DNA]</scope>
    <source>
        <strain evidence="9">JU1422</strain>
    </source>
</reference>
<dbReference type="GO" id="GO:0030123">
    <property type="term" value="C:AP-3 adaptor complex"/>
    <property type="evidence" value="ECO:0007669"/>
    <property type="project" value="InterPro"/>
</dbReference>
<dbReference type="GO" id="GO:0010008">
    <property type="term" value="C:endosome membrane"/>
    <property type="evidence" value="ECO:0007669"/>
    <property type="project" value="TreeGrafter"/>
</dbReference>
<comment type="subcellular location">
    <subcellularLocation>
        <location evidence="1">Endomembrane system</location>
    </subcellularLocation>
</comment>
<evidence type="ECO:0000259" key="7">
    <source>
        <dbReference type="Pfam" id="PF01602"/>
    </source>
</evidence>
<dbReference type="Pfam" id="PF01602">
    <property type="entry name" value="Adaptin_N"/>
    <property type="match status" value="1"/>
</dbReference>
<proteinExistence type="inferred from homology"/>
<dbReference type="InterPro" id="IPR017105">
    <property type="entry name" value="AP3_complex_dsu"/>
</dbReference>
<evidence type="ECO:0000256" key="3">
    <source>
        <dbReference type="ARBA" id="ARBA00022448"/>
    </source>
</evidence>
<comment type="caution">
    <text evidence="8">The sequence shown here is derived from an EMBL/GenBank/DDBJ whole genome shotgun (WGS) entry which is preliminary data.</text>
</comment>
<dbReference type="InterPro" id="IPR016024">
    <property type="entry name" value="ARM-type_fold"/>
</dbReference>
<dbReference type="GO" id="GO:0006623">
    <property type="term" value="P:protein targeting to vacuole"/>
    <property type="evidence" value="ECO:0007669"/>
    <property type="project" value="TreeGrafter"/>
</dbReference>
<dbReference type="Gene3D" id="1.25.10.10">
    <property type="entry name" value="Leucine-rich Repeat Variant"/>
    <property type="match status" value="1"/>
</dbReference>
<dbReference type="GO" id="GO:0006896">
    <property type="term" value="P:Golgi to vacuole transport"/>
    <property type="evidence" value="ECO:0007669"/>
    <property type="project" value="TreeGrafter"/>
</dbReference>
<evidence type="ECO:0000313" key="9">
    <source>
        <dbReference type="Proteomes" id="UP000230233"/>
    </source>
</evidence>
<dbReference type="GO" id="GO:0098943">
    <property type="term" value="P:neurotransmitter receptor transport, postsynaptic endosome to lysosome"/>
    <property type="evidence" value="ECO:0007669"/>
    <property type="project" value="TreeGrafter"/>
</dbReference>
<keyword evidence="9" id="KW-1185">Reference proteome</keyword>
<keyword evidence="5" id="KW-0653">Protein transport</keyword>
<dbReference type="OrthoDB" id="10264595at2759"/>
<dbReference type="PANTHER" id="PTHR22781:SF12">
    <property type="entry name" value="AP-3 COMPLEX SUBUNIT DELTA-1"/>
    <property type="match status" value="1"/>
</dbReference>
<keyword evidence="6" id="KW-0472">Membrane</keyword>
<dbReference type="PANTHER" id="PTHR22781">
    <property type="entry name" value="DELTA ADAPTIN-RELATED"/>
    <property type="match status" value="1"/>
</dbReference>
<evidence type="ECO:0000256" key="5">
    <source>
        <dbReference type="ARBA" id="ARBA00022927"/>
    </source>
</evidence>
<dbReference type="GO" id="GO:1904115">
    <property type="term" value="C:axon cytoplasm"/>
    <property type="evidence" value="ECO:0007669"/>
    <property type="project" value="GOC"/>
</dbReference>
<dbReference type="InterPro" id="IPR011989">
    <property type="entry name" value="ARM-like"/>
</dbReference>
<evidence type="ECO:0000256" key="1">
    <source>
        <dbReference type="ARBA" id="ARBA00004308"/>
    </source>
</evidence>
<dbReference type="InterPro" id="IPR002553">
    <property type="entry name" value="Clathrin/coatomer_adapt-like_N"/>
</dbReference>
<dbReference type="GO" id="GO:0048499">
    <property type="term" value="P:synaptic vesicle membrane organization"/>
    <property type="evidence" value="ECO:0007669"/>
    <property type="project" value="TreeGrafter"/>
</dbReference>
<gene>
    <name evidence="8" type="ORF">B9Z55_027859</name>
</gene>
<dbReference type="GO" id="GO:0043195">
    <property type="term" value="C:terminal bouton"/>
    <property type="evidence" value="ECO:0007669"/>
    <property type="project" value="TreeGrafter"/>
</dbReference>
<accession>A0A2G5SDS4</accession>
<evidence type="ECO:0000313" key="8">
    <source>
        <dbReference type="EMBL" id="PIC13204.1"/>
    </source>
</evidence>
<organism evidence="8 9">
    <name type="scientific">Caenorhabditis nigoni</name>
    <dbReference type="NCBI Taxonomy" id="1611254"/>
    <lineage>
        <taxon>Eukaryota</taxon>
        <taxon>Metazoa</taxon>
        <taxon>Ecdysozoa</taxon>
        <taxon>Nematoda</taxon>
        <taxon>Chromadorea</taxon>
        <taxon>Rhabditida</taxon>
        <taxon>Rhabditina</taxon>
        <taxon>Rhabditomorpha</taxon>
        <taxon>Rhabditoidea</taxon>
        <taxon>Rhabditidae</taxon>
        <taxon>Peloderinae</taxon>
        <taxon>Caenorhabditis</taxon>
    </lineage>
</organism>
<dbReference type="STRING" id="1611254.A0A2G5SDS4"/>
<dbReference type="SUPFAM" id="SSF48371">
    <property type="entry name" value="ARM repeat"/>
    <property type="match status" value="1"/>
</dbReference>
<keyword evidence="4" id="KW-0677">Repeat</keyword>
<dbReference type="GO" id="GO:0016182">
    <property type="term" value="P:synaptic vesicle budding from endosome"/>
    <property type="evidence" value="ECO:0007669"/>
    <property type="project" value="TreeGrafter"/>
</dbReference>
<name>A0A2G5SDS4_9PELO</name>
<dbReference type="AlphaFoldDB" id="A0A2G5SDS4"/>
<sequence>MSPTSRTSAPTRSKCMSQPIQSRSWLMYLAAAQSFHDETDVLMLTTNLIRKDVNSANKYESGIALEDLSCFVTPNLARDVAADIVNLLACFRSYTRKRADFV</sequence>
<dbReference type="GO" id="GO:0098830">
    <property type="term" value="C:presynaptic endosome"/>
    <property type="evidence" value="ECO:0007669"/>
    <property type="project" value="TreeGrafter"/>
</dbReference>
<dbReference type="Proteomes" id="UP000230233">
    <property type="component" value="Unassembled WGS sequence"/>
</dbReference>
<evidence type="ECO:0000256" key="4">
    <source>
        <dbReference type="ARBA" id="ARBA00022737"/>
    </source>
</evidence>
<dbReference type="EMBL" id="PDUG01000014">
    <property type="protein sequence ID" value="PIC13204.1"/>
    <property type="molecule type" value="Genomic_DNA"/>
</dbReference>
<comment type="similarity">
    <text evidence="2">Belongs to the adaptor complexes large subunit family.</text>
</comment>
<dbReference type="GO" id="GO:0048490">
    <property type="term" value="P:anterograde synaptic vesicle transport"/>
    <property type="evidence" value="ECO:0007669"/>
    <property type="project" value="TreeGrafter"/>
</dbReference>
<protein>
    <recommendedName>
        <fullName evidence="7">Clathrin/coatomer adaptor adaptin-like N-terminal domain-containing protein</fullName>
    </recommendedName>
</protein>
<feature type="domain" description="Clathrin/coatomer adaptor adaptin-like N-terminal" evidence="7">
    <location>
        <begin position="23"/>
        <end position="99"/>
    </location>
</feature>
<evidence type="ECO:0000256" key="2">
    <source>
        <dbReference type="ARBA" id="ARBA00006613"/>
    </source>
</evidence>
<evidence type="ECO:0000256" key="6">
    <source>
        <dbReference type="ARBA" id="ARBA00023136"/>
    </source>
</evidence>